<dbReference type="EMBL" id="KZ664410">
    <property type="protein sequence ID" value="PPS05683.1"/>
    <property type="molecule type" value="Genomic_DNA"/>
</dbReference>
<accession>A0A2P5XQR9</accession>
<protein>
    <submittedName>
        <fullName evidence="2">Uncharacterized protein</fullName>
    </submittedName>
</protein>
<sequence>MAPRKNQRTSEAPRNIDANYFYNPEVEMFYLQMSRPLFIQECGFDLPCLLAMIFEHNGGPMLTPLPDMFESFPPSCKEDSNNEGYDNNDDDEEKTPIVPPNLERVFRPNCPSTKSMWSTTRAITTRPILREGWKLSISGVQ</sequence>
<evidence type="ECO:0000313" key="2">
    <source>
        <dbReference type="EMBL" id="PPS05683.1"/>
    </source>
</evidence>
<gene>
    <name evidence="2" type="ORF">GOBAR_AA14962</name>
</gene>
<name>A0A2P5XQR9_GOSBA</name>
<dbReference type="Proteomes" id="UP000239757">
    <property type="component" value="Unassembled WGS sequence"/>
</dbReference>
<evidence type="ECO:0000313" key="3">
    <source>
        <dbReference type="Proteomes" id="UP000239757"/>
    </source>
</evidence>
<evidence type="ECO:0000256" key="1">
    <source>
        <dbReference type="SAM" id="MobiDB-lite"/>
    </source>
</evidence>
<dbReference type="AlphaFoldDB" id="A0A2P5XQR9"/>
<feature type="region of interest" description="Disordered" evidence="1">
    <location>
        <begin position="69"/>
        <end position="104"/>
    </location>
</feature>
<dbReference type="OrthoDB" id="10479199at2759"/>
<reference evidence="2 3" key="1">
    <citation type="submission" date="2015-01" db="EMBL/GenBank/DDBJ databases">
        <title>Genome of allotetraploid Gossypium barbadense reveals genomic plasticity and fiber elongation in cotton evolution.</title>
        <authorList>
            <person name="Chen X."/>
            <person name="Liu X."/>
            <person name="Zhao B."/>
            <person name="Zheng H."/>
            <person name="Hu Y."/>
            <person name="Lu G."/>
            <person name="Yang C."/>
            <person name="Chen J."/>
            <person name="Shan C."/>
            <person name="Zhang L."/>
            <person name="Zhou Y."/>
            <person name="Wang L."/>
            <person name="Guo W."/>
            <person name="Bai Y."/>
            <person name="Ruan J."/>
            <person name="Shangguan X."/>
            <person name="Mao Y."/>
            <person name="Jiang J."/>
            <person name="Zhu Y."/>
            <person name="Lei J."/>
            <person name="Kang H."/>
            <person name="Chen S."/>
            <person name="He X."/>
            <person name="Wang R."/>
            <person name="Wang Y."/>
            <person name="Chen J."/>
            <person name="Wang L."/>
            <person name="Yu S."/>
            <person name="Wang B."/>
            <person name="Wei J."/>
            <person name="Song S."/>
            <person name="Lu X."/>
            <person name="Gao Z."/>
            <person name="Gu W."/>
            <person name="Deng X."/>
            <person name="Ma D."/>
            <person name="Wang S."/>
            <person name="Liang W."/>
            <person name="Fang L."/>
            <person name="Cai C."/>
            <person name="Zhu X."/>
            <person name="Zhou B."/>
            <person name="Zhang Y."/>
            <person name="Chen Z."/>
            <person name="Xu S."/>
            <person name="Zhu R."/>
            <person name="Wang S."/>
            <person name="Zhang T."/>
            <person name="Zhao G."/>
        </authorList>
    </citation>
    <scope>NUCLEOTIDE SEQUENCE [LARGE SCALE GENOMIC DNA]</scope>
    <source>
        <strain evidence="3">cv. Xinhai21</strain>
        <tissue evidence="2">Leaf</tissue>
    </source>
</reference>
<proteinExistence type="predicted"/>
<organism evidence="2 3">
    <name type="scientific">Gossypium barbadense</name>
    <name type="common">Sea Island cotton</name>
    <name type="synonym">Hibiscus barbadensis</name>
    <dbReference type="NCBI Taxonomy" id="3634"/>
    <lineage>
        <taxon>Eukaryota</taxon>
        <taxon>Viridiplantae</taxon>
        <taxon>Streptophyta</taxon>
        <taxon>Embryophyta</taxon>
        <taxon>Tracheophyta</taxon>
        <taxon>Spermatophyta</taxon>
        <taxon>Magnoliopsida</taxon>
        <taxon>eudicotyledons</taxon>
        <taxon>Gunneridae</taxon>
        <taxon>Pentapetalae</taxon>
        <taxon>rosids</taxon>
        <taxon>malvids</taxon>
        <taxon>Malvales</taxon>
        <taxon>Malvaceae</taxon>
        <taxon>Malvoideae</taxon>
        <taxon>Gossypium</taxon>
    </lineage>
</organism>